<evidence type="ECO:0000313" key="1">
    <source>
        <dbReference type="EMBL" id="PKK63613.1"/>
    </source>
</evidence>
<evidence type="ECO:0000313" key="2">
    <source>
        <dbReference type="Proteomes" id="UP000233469"/>
    </source>
</evidence>
<dbReference type="EMBL" id="LLXL01001610">
    <property type="protein sequence ID" value="PKK63613.1"/>
    <property type="molecule type" value="Genomic_DNA"/>
</dbReference>
<dbReference type="AlphaFoldDB" id="A0A2N1MPP1"/>
<sequence>MELKAAFQESNSLVVVLKLVIIFYLTCKSIKELELTIRAKHNNYGIVTLIEAQKKLFNVSITSLDSNYSFYSTIENSLVRHANTIRYFKLTEQPTTNILSSFVNLKGLELGNNHLITEWNCLKNLSLPFLQTLSTTLIPAQALTDLIENTNKN</sequence>
<name>A0A2N1MPP1_9GLOM</name>
<protein>
    <submittedName>
        <fullName evidence="1">Uncharacterized protein</fullName>
    </submittedName>
</protein>
<dbReference type="Proteomes" id="UP000233469">
    <property type="component" value="Unassembled WGS sequence"/>
</dbReference>
<reference evidence="1 2" key="2">
    <citation type="submission" date="2017-10" db="EMBL/GenBank/DDBJ databases">
        <title>Extensive intraspecific genome diversity in a model arbuscular mycorrhizal fungus.</title>
        <authorList>
            <person name="Chen E.C.H."/>
            <person name="Morin E."/>
            <person name="Baudet D."/>
            <person name="Noel J."/>
            <person name="Ndikumana S."/>
            <person name="Charron P."/>
            <person name="St-Onge C."/>
            <person name="Giorgi J."/>
            <person name="Grigoriev I.V."/>
            <person name="Roux C."/>
            <person name="Martin F.M."/>
            <person name="Corradi N."/>
        </authorList>
    </citation>
    <scope>NUCLEOTIDE SEQUENCE [LARGE SCALE GENOMIC DNA]</scope>
    <source>
        <strain evidence="1 2">C2</strain>
    </source>
</reference>
<gene>
    <name evidence="1" type="ORF">RhiirC2_788650</name>
</gene>
<reference evidence="1 2" key="1">
    <citation type="submission" date="2016-04" db="EMBL/GenBank/DDBJ databases">
        <title>Genome analyses suggest a sexual origin of heterokaryosis in a supposedly ancient asexual fungus.</title>
        <authorList>
            <person name="Ropars J."/>
            <person name="Sedzielewska K."/>
            <person name="Noel J."/>
            <person name="Charron P."/>
            <person name="Farinelli L."/>
            <person name="Marton T."/>
            <person name="Kruger M."/>
            <person name="Pelin A."/>
            <person name="Brachmann A."/>
            <person name="Corradi N."/>
        </authorList>
    </citation>
    <scope>NUCLEOTIDE SEQUENCE [LARGE SCALE GENOMIC DNA]</scope>
    <source>
        <strain evidence="1 2">C2</strain>
    </source>
</reference>
<accession>A0A2N1MPP1</accession>
<organism evidence="1 2">
    <name type="scientific">Rhizophagus irregularis</name>
    <dbReference type="NCBI Taxonomy" id="588596"/>
    <lineage>
        <taxon>Eukaryota</taxon>
        <taxon>Fungi</taxon>
        <taxon>Fungi incertae sedis</taxon>
        <taxon>Mucoromycota</taxon>
        <taxon>Glomeromycotina</taxon>
        <taxon>Glomeromycetes</taxon>
        <taxon>Glomerales</taxon>
        <taxon>Glomeraceae</taxon>
        <taxon>Rhizophagus</taxon>
    </lineage>
</organism>
<comment type="caution">
    <text evidence="1">The sequence shown here is derived from an EMBL/GenBank/DDBJ whole genome shotgun (WGS) entry which is preliminary data.</text>
</comment>
<proteinExistence type="predicted"/>